<feature type="domain" description="Rhodopsin" evidence="8">
    <location>
        <begin position="38"/>
        <end position="126"/>
    </location>
</feature>
<dbReference type="PANTHER" id="PTHR33048:SF47">
    <property type="entry name" value="INTEGRAL MEMBRANE PROTEIN-RELATED"/>
    <property type="match status" value="1"/>
</dbReference>
<sequence length="257" mass="27622">MSSNSTDALAYRRGEDRASYGVPITIVCPAIALILVALRIYSRAFLVRKVFWEDYIVVAAMASSISISVLIVIAFSNGNGRHFETVSAAEFIRLRKISPGIYIAYAAAHVFAKLSIVLQYTRISVIYRSTTSADKTWDAVPSGLYAIIEINVGIACSCVVTLRPLFGRWRWLSSGGKAKPPQAITPARKPPRPMDPFSVGTDSTQVLTVSDDVELGSIRAGSRSGEDGEAAPPPAAQCRAQTPAAGQMMGSITSKHL</sequence>
<dbReference type="HOGENOM" id="CLU_028200_0_2_1"/>
<reference evidence="10" key="5">
    <citation type="submission" date="2018-04" db="UniProtKB">
        <authorList>
            <consortium name="EnsemblFungi"/>
        </authorList>
    </citation>
    <scope>IDENTIFICATION</scope>
    <source>
        <strain evidence="10">R3-111a-1</strain>
    </source>
</reference>
<keyword evidence="11" id="KW-1185">Reference proteome</keyword>
<dbReference type="InterPro" id="IPR049326">
    <property type="entry name" value="Rhodopsin_dom_fungi"/>
</dbReference>
<evidence type="ECO:0000313" key="9">
    <source>
        <dbReference type="EMBL" id="EJT79447.1"/>
    </source>
</evidence>
<dbReference type="VEuPathDB" id="FungiDB:GGTG_04531"/>
<dbReference type="PANTHER" id="PTHR33048">
    <property type="entry name" value="PTH11-LIKE INTEGRAL MEMBRANE PROTEIN (AFU_ORTHOLOGUE AFUA_5G11245)"/>
    <property type="match status" value="1"/>
</dbReference>
<protein>
    <recommendedName>
        <fullName evidence="8">Rhodopsin domain-containing protein</fullName>
    </recommendedName>
</protein>
<accession>J3NTD2</accession>
<dbReference type="EnsemblFungi" id="EJT79447">
    <property type="protein sequence ID" value="EJT79447"/>
    <property type="gene ID" value="GGTG_04531"/>
</dbReference>
<evidence type="ECO:0000313" key="10">
    <source>
        <dbReference type="EnsemblFungi" id="EJT79447"/>
    </source>
</evidence>
<feature type="transmembrane region" description="Helical" evidence="7">
    <location>
        <begin position="55"/>
        <end position="75"/>
    </location>
</feature>
<reference evidence="9" key="3">
    <citation type="submission" date="2010-09" db="EMBL/GenBank/DDBJ databases">
        <title>Annotation of Gaeumannomyces graminis var. tritici R3-111a-1.</title>
        <authorList>
            <consortium name="The Broad Institute Genome Sequencing Platform"/>
            <person name="Ma L.-J."/>
            <person name="Dead R."/>
            <person name="Young S.K."/>
            <person name="Zeng Q."/>
            <person name="Gargeya S."/>
            <person name="Fitzgerald M."/>
            <person name="Haas B."/>
            <person name="Abouelleil A."/>
            <person name="Alvarado L."/>
            <person name="Arachchi H.M."/>
            <person name="Berlin A."/>
            <person name="Brown A."/>
            <person name="Chapman S.B."/>
            <person name="Chen Z."/>
            <person name="Dunbar C."/>
            <person name="Freedman E."/>
            <person name="Gearin G."/>
            <person name="Gellesch M."/>
            <person name="Goldberg J."/>
            <person name="Griggs A."/>
            <person name="Gujja S."/>
            <person name="Heiman D."/>
            <person name="Howarth C."/>
            <person name="Larson L."/>
            <person name="Lui A."/>
            <person name="MacDonald P.J.P."/>
            <person name="Mehta T."/>
            <person name="Montmayeur A."/>
            <person name="Murphy C."/>
            <person name="Neiman D."/>
            <person name="Pearson M."/>
            <person name="Priest M."/>
            <person name="Roberts A."/>
            <person name="Saif S."/>
            <person name="Shea T."/>
            <person name="Shenoy N."/>
            <person name="Sisk P."/>
            <person name="Stolte C."/>
            <person name="Sykes S."/>
            <person name="Yandava C."/>
            <person name="Wortman J."/>
            <person name="Nusbaum C."/>
            <person name="Birren B."/>
        </authorList>
    </citation>
    <scope>NUCLEOTIDE SEQUENCE</scope>
    <source>
        <strain evidence="9">R3-111a-1</strain>
    </source>
</reference>
<evidence type="ECO:0000256" key="7">
    <source>
        <dbReference type="SAM" id="Phobius"/>
    </source>
</evidence>
<keyword evidence="2 7" id="KW-0812">Transmembrane</keyword>
<dbReference type="Pfam" id="PF20684">
    <property type="entry name" value="Fung_rhodopsin"/>
    <property type="match status" value="1"/>
</dbReference>
<evidence type="ECO:0000256" key="4">
    <source>
        <dbReference type="ARBA" id="ARBA00023136"/>
    </source>
</evidence>
<evidence type="ECO:0000259" key="8">
    <source>
        <dbReference type="Pfam" id="PF20684"/>
    </source>
</evidence>
<dbReference type="RefSeq" id="XP_009220592.1">
    <property type="nucleotide sequence ID" value="XM_009222328.1"/>
</dbReference>
<dbReference type="InterPro" id="IPR052337">
    <property type="entry name" value="SAT4-like"/>
</dbReference>
<dbReference type="GeneID" id="20344989"/>
<feature type="transmembrane region" description="Helical" evidence="7">
    <location>
        <begin position="102"/>
        <end position="123"/>
    </location>
</feature>
<dbReference type="OrthoDB" id="3934549at2759"/>
<evidence type="ECO:0000256" key="1">
    <source>
        <dbReference type="ARBA" id="ARBA00004141"/>
    </source>
</evidence>
<feature type="transmembrane region" description="Helical" evidence="7">
    <location>
        <begin position="143"/>
        <end position="162"/>
    </location>
</feature>
<dbReference type="eggNOG" id="ENOG502S025">
    <property type="taxonomic scope" value="Eukaryota"/>
</dbReference>
<feature type="compositionally biased region" description="Low complexity" evidence="6">
    <location>
        <begin position="236"/>
        <end position="245"/>
    </location>
</feature>
<dbReference type="EMBL" id="GL385396">
    <property type="protein sequence ID" value="EJT79447.1"/>
    <property type="molecule type" value="Genomic_DNA"/>
</dbReference>
<organism evidence="9">
    <name type="scientific">Gaeumannomyces tritici (strain R3-111a-1)</name>
    <name type="common">Wheat and barley take-all root rot fungus</name>
    <name type="synonym">Gaeumannomyces graminis var. tritici</name>
    <dbReference type="NCBI Taxonomy" id="644352"/>
    <lineage>
        <taxon>Eukaryota</taxon>
        <taxon>Fungi</taxon>
        <taxon>Dikarya</taxon>
        <taxon>Ascomycota</taxon>
        <taxon>Pezizomycotina</taxon>
        <taxon>Sordariomycetes</taxon>
        <taxon>Sordariomycetidae</taxon>
        <taxon>Magnaporthales</taxon>
        <taxon>Magnaporthaceae</taxon>
        <taxon>Gaeumannomyces</taxon>
    </lineage>
</organism>
<comment type="subcellular location">
    <subcellularLocation>
        <location evidence="1">Membrane</location>
        <topology evidence="1">Multi-pass membrane protein</topology>
    </subcellularLocation>
</comment>
<evidence type="ECO:0000256" key="5">
    <source>
        <dbReference type="ARBA" id="ARBA00038359"/>
    </source>
</evidence>
<keyword evidence="3 7" id="KW-1133">Transmembrane helix</keyword>
<name>J3NTD2_GAET3</name>
<gene>
    <name evidence="10" type="primary">20344989</name>
    <name evidence="9" type="ORF">GGTG_04531</name>
</gene>
<dbReference type="Proteomes" id="UP000006039">
    <property type="component" value="Unassembled WGS sequence"/>
</dbReference>
<dbReference type="AlphaFoldDB" id="J3NTD2"/>
<comment type="similarity">
    <text evidence="5">Belongs to the SAT4 family.</text>
</comment>
<feature type="transmembrane region" description="Helical" evidence="7">
    <location>
        <begin position="20"/>
        <end position="40"/>
    </location>
</feature>
<evidence type="ECO:0000256" key="3">
    <source>
        <dbReference type="ARBA" id="ARBA00022989"/>
    </source>
</evidence>
<proteinExistence type="inferred from homology"/>
<keyword evidence="4 7" id="KW-0472">Membrane</keyword>
<reference evidence="10" key="4">
    <citation type="journal article" date="2015" name="G3 (Bethesda)">
        <title>Genome sequences of three phytopathogenic species of the Magnaporthaceae family of fungi.</title>
        <authorList>
            <person name="Okagaki L.H."/>
            <person name="Nunes C.C."/>
            <person name="Sailsbery J."/>
            <person name="Clay B."/>
            <person name="Brown D."/>
            <person name="John T."/>
            <person name="Oh Y."/>
            <person name="Young N."/>
            <person name="Fitzgerald M."/>
            <person name="Haas B.J."/>
            <person name="Zeng Q."/>
            <person name="Young S."/>
            <person name="Adiconis X."/>
            <person name="Fan L."/>
            <person name="Levin J.Z."/>
            <person name="Mitchell T.K."/>
            <person name="Okubara P.A."/>
            <person name="Farman M.L."/>
            <person name="Kohn L.M."/>
            <person name="Birren B."/>
            <person name="Ma L.-J."/>
            <person name="Dean R.A."/>
        </authorList>
    </citation>
    <scope>NUCLEOTIDE SEQUENCE</scope>
    <source>
        <strain evidence="10">R3-111a-1</strain>
    </source>
</reference>
<evidence type="ECO:0000313" key="11">
    <source>
        <dbReference type="Proteomes" id="UP000006039"/>
    </source>
</evidence>
<evidence type="ECO:0000256" key="2">
    <source>
        <dbReference type="ARBA" id="ARBA00022692"/>
    </source>
</evidence>
<reference evidence="11" key="1">
    <citation type="submission" date="2010-07" db="EMBL/GenBank/DDBJ databases">
        <title>The genome sequence of Gaeumannomyces graminis var. tritici strain R3-111a-1.</title>
        <authorList>
            <consortium name="The Broad Institute Genome Sequencing Platform"/>
            <person name="Ma L.-J."/>
            <person name="Dead R."/>
            <person name="Young S."/>
            <person name="Zeng Q."/>
            <person name="Koehrsen M."/>
            <person name="Alvarado L."/>
            <person name="Berlin A."/>
            <person name="Chapman S.B."/>
            <person name="Chen Z."/>
            <person name="Freedman E."/>
            <person name="Gellesch M."/>
            <person name="Goldberg J."/>
            <person name="Griggs A."/>
            <person name="Gujja S."/>
            <person name="Heilman E.R."/>
            <person name="Heiman D."/>
            <person name="Hepburn T."/>
            <person name="Howarth C."/>
            <person name="Jen D."/>
            <person name="Larson L."/>
            <person name="Mehta T."/>
            <person name="Neiman D."/>
            <person name="Pearson M."/>
            <person name="Roberts A."/>
            <person name="Saif S."/>
            <person name="Shea T."/>
            <person name="Shenoy N."/>
            <person name="Sisk P."/>
            <person name="Stolte C."/>
            <person name="Sykes S."/>
            <person name="Walk T."/>
            <person name="White J."/>
            <person name="Yandava C."/>
            <person name="Haas B."/>
            <person name="Nusbaum C."/>
            <person name="Birren B."/>
        </authorList>
    </citation>
    <scope>NUCLEOTIDE SEQUENCE [LARGE SCALE GENOMIC DNA]</scope>
    <source>
        <strain evidence="11">R3-111a-1</strain>
    </source>
</reference>
<evidence type="ECO:0000256" key="6">
    <source>
        <dbReference type="SAM" id="MobiDB-lite"/>
    </source>
</evidence>
<feature type="region of interest" description="Disordered" evidence="6">
    <location>
        <begin position="216"/>
        <end position="257"/>
    </location>
</feature>
<reference evidence="9" key="2">
    <citation type="submission" date="2010-07" db="EMBL/GenBank/DDBJ databases">
        <authorList>
            <consortium name="The Broad Institute Genome Sequencing Platform"/>
            <consortium name="Broad Institute Genome Sequencing Center for Infectious Disease"/>
            <person name="Ma L.-J."/>
            <person name="Dead R."/>
            <person name="Young S."/>
            <person name="Zeng Q."/>
            <person name="Koehrsen M."/>
            <person name="Alvarado L."/>
            <person name="Berlin A."/>
            <person name="Chapman S.B."/>
            <person name="Chen Z."/>
            <person name="Freedman E."/>
            <person name="Gellesch M."/>
            <person name="Goldberg J."/>
            <person name="Griggs A."/>
            <person name="Gujja S."/>
            <person name="Heilman E.R."/>
            <person name="Heiman D."/>
            <person name="Hepburn T."/>
            <person name="Howarth C."/>
            <person name="Jen D."/>
            <person name="Larson L."/>
            <person name="Mehta T."/>
            <person name="Neiman D."/>
            <person name="Pearson M."/>
            <person name="Roberts A."/>
            <person name="Saif S."/>
            <person name="Shea T."/>
            <person name="Shenoy N."/>
            <person name="Sisk P."/>
            <person name="Stolte C."/>
            <person name="Sykes S."/>
            <person name="Walk T."/>
            <person name="White J."/>
            <person name="Yandava C."/>
            <person name="Haas B."/>
            <person name="Nusbaum C."/>
            <person name="Birren B."/>
        </authorList>
    </citation>
    <scope>NUCLEOTIDE SEQUENCE</scope>
    <source>
        <strain evidence="9">R3-111a-1</strain>
    </source>
</reference>
<dbReference type="GO" id="GO:0016020">
    <property type="term" value="C:membrane"/>
    <property type="evidence" value="ECO:0007669"/>
    <property type="project" value="UniProtKB-SubCell"/>
</dbReference>